<dbReference type="Proteomes" id="UP001558713">
    <property type="component" value="Unassembled WGS sequence"/>
</dbReference>
<sequence>MWKRKYTEGLVPLRGARFWPSTEGPNVHPPPVPVDPEGNPITKQDKKRKKGKNESPIKKQPKEKKRIMHCGICGSPDHNSRFHKKEKRFVAKSSQAQSSQAALSSQPHSSQAHSSQGDLMYD</sequence>
<feature type="compositionally biased region" description="Basic residues" evidence="1">
    <location>
        <begin position="59"/>
        <end position="68"/>
    </location>
</feature>
<comment type="caution">
    <text evidence="2">The sequence shown here is derived from an EMBL/GenBank/DDBJ whole genome shotgun (WGS) entry which is preliminary data.</text>
</comment>
<evidence type="ECO:0000256" key="1">
    <source>
        <dbReference type="SAM" id="MobiDB-lite"/>
    </source>
</evidence>
<protein>
    <submittedName>
        <fullName evidence="2">Uncharacterized protein</fullName>
    </submittedName>
</protein>
<name>A0ABD1AZK0_CARAN</name>
<proteinExistence type="predicted"/>
<evidence type="ECO:0000313" key="3">
    <source>
        <dbReference type="Proteomes" id="UP001558713"/>
    </source>
</evidence>
<feature type="region of interest" description="Disordered" evidence="1">
    <location>
        <begin position="13"/>
        <end position="122"/>
    </location>
</feature>
<organism evidence="2 3">
    <name type="scientific">Cardamine amara subsp. amara</name>
    <dbReference type="NCBI Taxonomy" id="228776"/>
    <lineage>
        <taxon>Eukaryota</taxon>
        <taxon>Viridiplantae</taxon>
        <taxon>Streptophyta</taxon>
        <taxon>Embryophyta</taxon>
        <taxon>Tracheophyta</taxon>
        <taxon>Spermatophyta</taxon>
        <taxon>Magnoliopsida</taxon>
        <taxon>eudicotyledons</taxon>
        <taxon>Gunneridae</taxon>
        <taxon>Pentapetalae</taxon>
        <taxon>rosids</taxon>
        <taxon>malvids</taxon>
        <taxon>Brassicales</taxon>
        <taxon>Brassicaceae</taxon>
        <taxon>Cardamineae</taxon>
        <taxon>Cardamine</taxon>
    </lineage>
</organism>
<evidence type="ECO:0000313" key="2">
    <source>
        <dbReference type="EMBL" id="KAL1204271.1"/>
    </source>
</evidence>
<gene>
    <name evidence="2" type="ORF">V5N11_021683</name>
</gene>
<feature type="compositionally biased region" description="Low complexity" evidence="1">
    <location>
        <begin position="93"/>
        <end position="116"/>
    </location>
</feature>
<dbReference type="EMBL" id="JBANAX010000543">
    <property type="protein sequence ID" value="KAL1204271.1"/>
    <property type="molecule type" value="Genomic_DNA"/>
</dbReference>
<accession>A0ABD1AZK0</accession>
<keyword evidence="3" id="KW-1185">Reference proteome</keyword>
<reference evidence="2 3" key="1">
    <citation type="submission" date="2024-04" db="EMBL/GenBank/DDBJ databases">
        <title>Genome assembly C_amara_ONT_v2.</title>
        <authorList>
            <person name="Yant L."/>
            <person name="Moore C."/>
            <person name="Slenker M."/>
        </authorList>
    </citation>
    <scope>NUCLEOTIDE SEQUENCE [LARGE SCALE GENOMIC DNA]</scope>
    <source>
        <tissue evidence="2">Leaf</tissue>
    </source>
</reference>
<dbReference type="AlphaFoldDB" id="A0ABD1AZK0"/>